<dbReference type="GO" id="GO:0009102">
    <property type="term" value="P:biotin biosynthetic process"/>
    <property type="evidence" value="ECO:0007669"/>
    <property type="project" value="UniProtKB-UniRule"/>
</dbReference>
<keyword evidence="3 9" id="KW-0479">Metal-binding</keyword>
<comment type="catalytic activity">
    <reaction evidence="8">
        <text>(7R,8S)-8-amino-7-(carboxyamino)nonanoate + ATP = (4R,5S)-dethiobiotin + ADP + phosphate + H(+)</text>
        <dbReference type="Rhea" id="RHEA:63684"/>
        <dbReference type="ChEBI" id="CHEBI:15378"/>
        <dbReference type="ChEBI" id="CHEBI:30616"/>
        <dbReference type="ChEBI" id="CHEBI:43474"/>
        <dbReference type="ChEBI" id="CHEBI:149470"/>
        <dbReference type="ChEBI" id="CHEBI:149473"/>
        <dbReference type="ChEBI" id="CHEBI:456216"/>
    </reaction>
</comment>
<dbReference type="UniPathway" id="UPA00078">
    <property type="reaction ID" value="UER00161"/>
</dbReference>
<reference evidence="10" key="1">
    <citation type="submission" date="2021-02" db="EMBL/GenBank/DDBJ databases">
        <title>Genomic Encyclopedia of Type Strains, Phase IV (KMG-V): Genome sequencing to study the core and pangenomes of soil and plant-associated prokaryotes.</title>
        <authorList>
            <person name="Whitman W."/>
        </authorList>
    </citation>
    <scope>NUCLEOTIDE SEQUENCE</scope>
    <source>
        <strain evidence="10">USDA 406</strain>
    </source>
</reference>
<dbReference type="Pfam" id="PF13500">
    <property type="entry name" value="AAA_26"/>
    <property type="match status" value="1"/>
</dbReference>
<dbReference type="PANTHER" id="PTHR43210">
    <property type="entry name" value="DETHIOBIOTIN SYNTHETASE"/>
    <property type="match status" value="1"/>
</dbReference>
<comment type="cofactor">
    <cofactor evidence="9">
        <name>Mg(2+)</name>
        <dbReference type="ChEBI" id="CHEBI:18420"/>
    </cofactor>
</comment>
<evidence type="ECO:0000256" key="2">
    <source>
        <dbReference type="ARBA" id="ARBA00022598"/>
    </source>
</evidence>
<dbReference type="SUPFAM" id="SSF52540">
    <property type="entry name" value="P-loop containing nucleoside triphosphate hydrolases"/>
    <property type="match status" value="1"/>
</dbReference>
<comment type="subunit">
    <text evidence="9">Homodimer.</text>
</comment>
<evidence type="ECO:0000256" key="1">
    <source>
        <dbReference type="ARBA" id="ARBA00022490"/>
    </source>
</evidence>
<comment type="function">
    <text evidence="9">Catalyzes a mechanistically unusual reaction, the ATP-dependent insertion of CO2 between the N7 and N8 nitrogen atoms of 7,8-diaminopelargonic acid (DAPA, also called 7,8-diammoniononanoate) to form a ureido ring.</text>
</comment>
<keyword evidence="1 9" id="KW-0963">Cytoplasm</keyword>
<evidence type="ECO:0000256" key="6">
    <source>
        <dbReference type="ARBA" id="ARBA00022840"/>
    </source>
</evidence>
<protein>
    <recommendedName>
        <fullName evidence="9">ATP-dependent dethiobiotin synthetase BioD</fullName>
        <ecNumber evidence="9">6.3.3.3</ecNumber>
    </recommendedName>
    <alternativeName>
        <fullName evidence="9">DTB synthetase</fullName>
        <shortName evidence="9">DTBS</shortName>
    </alternativeName>
    <alternativeName>
        <fullName evidence="9">Dethiobiotin synthase</fullName>
    </alternativeName>
</protein>
<keyword evidence="4 9" id="KW-0547">Nucleotide-binding</keyword>
<dbReference type="CDD" id="cd03109">
    <property type="entry name" value="DTBS"/>
    <property type="match status" value="1"/>
</dbReference>
<organism evidence="10 11">
    <name type="scientific">Bradyrhizobium elkanii</name>
    <dbReference type="NCBI Taxonomy" id="29448"/>
    <lineage>
        <taxon>Bacteria</taxon>
        <taxon>Pseudomonadati</taxon>
        <taxon>Pseudomonadota</taxon>
        <taxon>Alphaproteobacteria</taxon>
        <taxon>Hyphomicrobiales</taxon>
        <taxon>Nitrobacteraceae</taxon>
        <taxon>Bradyrhizobium</taxon>
    </lineage>
</organism>
<comment type="pathway">
    <text evidence="9">Cofactor biosynthesis; biotin biosynthesis; biotin from 7,8-diaminononanoate: step 1/2.</text>
</comment>
<dbReference type="GO" id="GO:0000287">
    <property type="term" value="F:magnesium ion binding"/>
    <property type="evidence" value="ECO:0007669"/>
    <property type="project" value="UniProtKB-UniRule"/>
</dbReference>
<sequence>MSPQRIVVAGTGAGVGKTVFCAGLVNLLGAKFWKPIEARLEGETDTERVARLGGLSAERILPERYRLQAAVSSDRFSEVDEVRIDTDSLDVPASGEQPLVIEGTGGLMEPLNCGTLYIDIFERWRLPVVLCASTALGTTNSALLSIEALRRRQIDVLGIAFVGEKNPDALRAICEVGRVRWLGRLPWISPLSAETLQAAFAASFRRDDFMPRR</sequence>
<keyword evidence="7 9" id="KW-0460">Magnesium</keyword>
<feature type="binding site" evidence="9">
    <location>
        <position position="102"/>
    </location>
    <ligand>
        <name>Mg(2+)</name>
        <dbReference type="ChEBI" id="CHEBI:18420"/>
    </ligand>
</feature>
<evidence type="ECO:0000256" key="3">
    <source>
        <dbReference type="ARBA" id="ARBA00022723"/>
    </source>
</evidence>
<comment type="subcellular location">
    <subcellularLocation>
        <location evidence="9">Cytoplasm</location>
    </subcellularLocation>
</comment>
<evidence type="ECO:0000256" key="9">
    <source>
        <dbReference type="HAMAP-Rule" id="MF_00336"/>
    </source>
</evidence>
<dbReference type="InterPro" id="IPR004472">
    <property type="entry name" value="DTB_synth_BioD"/>
</dbReference>
<dbReference type="Gene3D" id="3.40.50.300">
    <property type="entry name" value="P-loop containing nucleotide triphosphate hydrolases"/>
    <property type="match status" value="1"/>
</dbReference>
<feature type="binding site" evidence="9">
    <location>
        <begin position="186"/>
        <end position="188"/>
    </location>
    <ligand>
        <name>ATP</name>
        <dbReference type="ChEBI" id="CHEBI:30616"/>
    </ligand>
</feature>
<dbReference type="PIRSF" id="PIRSF006755">
    <property type="entry name" value="DTB_synth"/>
    <property type="match status" value="1"/>
</dbReference>
<feature type="active site" evidence="9">
    <location>
        <position position="34"/>
    </location>
</feature>
<dbReference type="AlphaFoldDB" id="A0A8I1YKT0"/>
<dbReference type="RefSeq" id="WP_209946047.1">
    <property type="nucleotide sequence ID" value="NZ_CP126003.1"/>
</dbReference>
<dbReference type="EC" id="6.3.3.3" evidence="9"/>
<evidence type="ECO:0000256" key="5">
    <source>
        <dbReference type="ARBA" id="ARBA00022756"/>
    </source>
</evidence>
<keyword evidence="2 9" id="KW-0436">Ligase</keyword>
<comment type="similarity">
    <text evidence="9">Belongs to the dethiobiotin synthetase family.</text>
</comment>
<dbReference type="GO" id="GO:0005829">
    <property type="term" value="C:cytosol"/>
    <property type="evidence" value="ECO:0007669"/>
    <property type="project" value="TreeGrafter"/>
</dbReference>
<name>A0A8I1YKT0_BRAEL</name>
<evidence type="ECO:0000256" key="8">
    <source>
        <dbReference type="ARBA" id="ARBA00047386"/>
    </source>
</evidence>
<evidence type="ECO:0000313" key="11">
    <source>
        <dbReference type="Proteomes" id="UP000673383"/>
    </source>
</evidence>
<proteinExistence type="inferred from homology"/>
<feature type="binding site" evidence="9">
    <location>
        <position position="45"/>
    </location>
    <ligand>
        <name>ATP</name>
        <dbReference type="ChEBI" id="CHEBI:30616"/>
    </ligand>
</feature>
<dbReference type="Proteomes" id="UP000673383">
    <property type="component" value="Unassembled WGS sequence"/>
</dbReference>
<evidence type="ECO:0000256" key="4">
    <source>
        <dbReference type="ARBA" id="ARBA00022741"/>
    </source>
</evidence>
<keyword evidence="5 9" id="KW-0093">Biotin biosynthesis</keyword>
<dbReference type="EMBL" id="JAFICZ010000001">
    <property type="protein sequence ID" value="MBP1299876.1"/>
    <property type="molecule type" value="Genomic_DNA"/>
</dbReference>
<feature type="binding site" evidence="9">
    <location>
        <begin position="14"/>
        <end position="19"/>
    </location>
    <ligand>
        <name>ATP</name>
        <dbReference type="ChEBI" id="CHEBI:30616"/>
    </ligand>
</feature>
<dbReference type="PANTHER" id="PTHR43210:SF2">
    <property type="entry name" value="ATP-DEPENDENT DETHIOBIOTIN SYNTHETASE BIOD 2"/>
    <property type="match status" value="1"/>
</dbReference>
<dbReference type="HAMAP" id="MF_00336">
    <property type="entry name" value="BioD"/>
    <property type="match status" value="1"/>
</dbReference>
<dbReference type="GO" id="GO:0004141">
    <property type="term" value="F:dethiobiotin synthase activity"/>
    <property type="evidence" value="ECO:0007669"/>
    <property type="project" value="UniProtKB-UniRule"/>
</dbReference>
<dbReference type="GO" id="GO:0005524">
    <property type="term" value="F:ATP binding"/>
    <property type="evidence" value="ECO:0007669"/>
    <property type="project" value="UniProtKB-UniRule"/>
</dbReference>
<accession>A0A8I1YKT0</accession>
<comment type="caution">
    <text evidence="10">The sequence shown here is derived from an EMBL/GenBank/DDBJ whole genome shotgun (WGS) entry which is preliminary data.</text>
</comment>
<gene>
    <name evidence="9" type="primary">bioD</name>
    <name evidence="10" type="ORF">JOH49_009629</name>
</gene>
<feature type="binding site" evidence="9">
    <location>
        <begin position="102"/>
        <end position="105"/>
    </location>
    <ligand>
        <name>ATP</name>
        <dbReference type="ChEBI" id="CHEBI:30616"/>
    </ligand>
</feature>
<feature type="binding site" evidence="9">
    <location>
        <position position="18"/>
    </location>
    <ligand>
        <name>Mg(2+)</name>
        <dbReference type="ChEBI" id="CHEBI:18420"/>
    </ligand>
</feature>
<evidence type="ECO:0000256" key="7">
    <source>
        <dbReference type="ARBA" id="ARBA00022842"/>
    </source>
</evidence>
<keyword evidence="6 9" id="KW-0067">ATP-binding</keyword>
<comment type="catalytic activity">
    <reaction evidence="9">
        <text>(7R,8S)-7,8-diammoniononanoate + CO2 + ATP = (4R,5S)-dethiobiotin + ADP + phosphate + 3 H(+)</text>
        <dbReference type="Rhea" id="RHEA:15805"/>
        <dbReference type="ChEBI" id="CHEBI:15378"/>
        <dbReference type="ChEBI" id="CHEBI:16526"/>
        <dbReference type="ChEBI" id="CHEBI:30616"/>
        <dbReference type="ChEBI" id="CHEBI:43474"/>
        <dbReference type="ChEBI" id="CHEBI:149469"/>
        <dbReference type="ChEBI" id="CHEBI:149473"/>
        <dbReference type="ChEBI" id="CHEBI:456216"/>
        <dbReference type="EC" id="6.3.3.3"/>
    </reaction>
</comment>
<evidence type="ECO:0000313" key="10">
    <source>
        <dbReference type="EMBL" id="MBP1299876.1"/>
    </source>
</evidence>
<comment type="caution">
    <text evidence="9">Lacks conserved residue(s) required for the propagation of feature annotation.</text>
</comment>
<dbReference type="InterPro" id="IPR027417">
    <property type="entry name" value="P-loop_NTPase"/>
</dbReference>
<feature type="binding site" evidence="9">
    <location>
        <position position="45"/>
    </location>
    <ligand>
        <name>Mg(2+)</name>
        <dbReference type="ChEBI" id="CHEBI:18420"/>
    </ligand>
</feature>